<dbReference type="PROSITE" id="PS50158">
    <property type="entry name" value="ZF_CCHC"/>
    <property type="match status" value="1"/>
</dbReference>
<dbReference type="Pfam" id="PF00098">
    <property type="entry name" value="zf-CCHC"/>
    <property type="match status" value="1"/>
</dbReference>
<evidence type="ECO:0000256" key="4">
    <source>
        <dbReference type="ARBA" id="ARBA00023089"/>
    </source>
</evidence>
<feature type="domain" description="CCHC-type" evidence="9">
    <location>
        <begin position="692"/>
        <end position="707"/>
    </location>
</feature>
<evidence type="ECO:0000256" key="2">
    <source>
        <dbReference type="ARBA" id="ARBA00022473"/>
    </source>
</evidence>
<evidence type="ECO:0000256" key="5">
    <source>
        <dbReference type="PROSITE-ProRule" id="PRU00047"/>
    </source>
</evidence>
<evidence type="ECO:0000256" key="6">
    <source>
        <dbReference type="RuleBase" id="RU364012"/>
    </source>
</evidence>
<dbReference type="InterPro" id="IPR036875">
    <property type="entry name" value="Znf_CCHC_sf"/>
</dbReference>
<dbReference type="PANTHER" id="PTHR31791:SF70">
    <property type="entry name" value="FRIGIDA-LIKE PROTEIN"/>
    <property type="match status" value="1"/>
</dbReference>
<name>A0AAW1W1J6_RUBAR</name>
<dbReference type="Pfam" id="PF07899">
    <property type="entry name" value="Frigida"/>
    <property type="match status" value="2"/>
</dbReference>
<dbReference type="AlphaFoldDB" id="A0AAW1W1J6"/>
<protein>
    <recommendedName>
        <fullName evidence="6">FRIGIDA-like protein</fullName>
    </recommendedName>
</protein>
<gene>
    <name evidence="10" type="ORF">M0R45_038165</name>
</gene>
<dbReference type="SUPFAM" id="SSF57756">
    <property type="entry name" value="Retrovirus zinc finger-like domains"/>
    <property type="match status" value="1"/>
</dbReference>
<evidence type="ECO:0000259" key="9">
    <source>
        <dbReference type="PROSITE" id="PS50158"/>
    </source>
</evidence>
<dbReference type="Proteomes" id="UP001457282">
    <property type="component" value="Unassembled WGS sequence"/>
</dbReference>
<dbReference type="PANTHER" id="PTHR31791">
    <property type="entry name" value="FRIGIDA-LIKE PROTEIN 3-RELATED"/>
    <property type="match status" value="1"/>
</dbReference>
<feature type="coiled-coil region" evidence="7">
    <location>
        <begin position="89"/>
        <end position="123"/>
    </location>
</feature>
<keyword evidence="2 6" id="KW-0217">Developmental protein</keyword>
<dbReference type="GO" id="GO:0008270">
    <property type="term" value="F:zinc ion binding"/>
    <property type="evidence" value="ECO:0007669"/>
    <property type="project" value="UniProtKB-KW"/>
</dbReference>
<reference evidence="10 11" key="1">
    <citation type="journal article" date="2023" name="G3 (Bethesda)">
        <title>A chromosome-length genome assembly and annotation of blackberry (Rubus argutus, cv. 'Hillquist').</title>
        <authorList>
            <person name="Bruna T."/>
            <person name="Aryal R."/>
            <person name="Dudchenko O."/>
            <person name="Sargent D.J."/>
            <person name="Mead D."/>
            <person name="Buti M."/>
            <person name="Cavallini A."/>
            <person name="Hytonen T."/>
            <person name="Andres J."/>
            <person name="Pham M."/>
            <person name="Weisz D."/>
            <person name="Mascagni F."/>
            <person name="Usai G."/>
            <person name="Natali L."/>
            <person name="Bassil N."/>
            <person name="Fernandez G.E."/>
            <person name="Lomsadze A."/>
            <person name="Armour M."/>
            <person name="Olukolu B."/>
            <person name="Poorten T."/>
            <person name="Britton C."/>
            <person name="Davik J."/>
            <person name="Ashrafi H."/>
            <person name="Aiden E.L."/>
            <person name="Borodovsky M."/>
            <person name="Worthington M."/>
        </authorList>
    </citation>
    <scope>NUCLEOTIDE SEQUENCE [LARGE SCALE GENOMIC DNA]</scope>
    <source>
        <strain evidence="10">PI 553951</strain>
    </source>
</reference>
<keyword evidence="4 6" id="KW-0287">Flowering</keyword>
<evidence type="ECO:0000256" key="7">
    <source>
        <dbReference type="SAM" id="Coils"/>
    </source>
</evidence>
<evidence type="ECO:0000256" key="8">
    <source>
        <dbReference type="SAM" id="MobiDB-lite"/>
    </source>
</evidence>
<evidence type="ECO:0000313" key="10">
    <source>
        <dbReference type="EMBL" id="KAK9914383.1"/>
    </source>
</evidence>
<comment type="caution">
    <text evidence="10">The sequence shown here is derived from an EMBL/GenBank/DDBJ whole genome shotgun (WGS) entry which is preliminary data.</text>
</comment>
<accession>A0AAW1W1J6</accession>
<feature type="coiled-coil region" evidence="7">
    <location>
        <begin position="194"/>
        <end position="221"/>
    </location>
</feature>
<organism evidence="10 11">
    <name type="scientific">Rubus argutus</name>
    <name type="common">Southern blackberry</name>
    <dbReference type="NCBI Taxonomy" id="59490"/>
    <lineage>
        <taxon>Eukaryota</taxon>
        <taxon>Viridiplantae</taxon>
        <taxon>Streptophyta</taxon>
        <taxon>Embryophyta</taxon>
        <taxon>Tracheophyta</taxon>
        <taxon>Spermatophyta</taxon>
        <taxon>Magnoliopsida</taxon>
        <taxon>eudicotyledons</taxon>
        <taxon>Gunneridae</taxon>
        <taxon>Pentapetalae</taxon>
        <taxon>rosids</taxon>
        <taxon>fabids</taxon>
        <taxon>Rosales</taxon>
        <taxon>Rosaceae</taxon>
        <taxon>Rosoideae</taxon>
        <taxon>Rosoideae incertae sedis</taxon>
        <taxon>Rubus</taxon>
    </lineage>
</organism>
<feature type="compositionally biased region" description="Polar residues" evidence="8">
    <location>
        <begin position="480"/>
        <end position="495"/>
    </location>
</feature>
<keyword evidence="7" id="KW-0175">Coiled coil</keyword>
<comment type="similarity">
    <text evidence="1 6">Belongs to the Frigida family.</text>
</comment>
<keyword evidence="5" id="KW-0479">Metal-binding</keyword>
<dbReference type="GO" id="GO:0030154">
    <property type="term" value="P:cell differentiation"/>
    <property type="evidence" value="ECO:0007669"/>
    <property type="project" value="UniProtKB-KW"/>
</dbReference>
<dbReference type="InterPro" id="IPR001878">
    <property type="entry name" value="Znf_CCHC"/>
</dbReference>
<evidence type="ECO:0000256" key="3">
    <source>
        <dbReference type="ARBA" id="ARBA00022782"/>
    </source>
</evidence>
<dbReference type="GO" id="GO:0003676">
    <property type="term" value="F:nucleic acid binding"/>
    <property type="evidence" value="ECO:0007669"/>
    <property type="project" value="InterPro"/>
</dbReference>
<dbReference type="SMART" id="SM00343">
    <property type="entry name" value="ZnF_C2HC"/>
    <property type="match status" value="1"/>
</dbReference>
<keyword evidence="5" id="KW-0863">Zinc-finger</keyword>
<proteinExistence type="inferred from homology"/>
<dbReference type="Gene3D" id="4.10.60.10">
    <property type="entry name" value="Zinc finger, CCHC-type"/>
    <property type="match status" value="1"/>
</dbReference>
<dbReference type="EMBL" id="JBEDUW010000007">
    <property type="protein sequence ID" value="KAK9914383.1"/>
    <property type="molecule type" value="Genomic_DNA"/>
</dbReference>
<keyword evidence="5" id="KW-0862">Zinc</keyword>
<sequence length="710" mass="81785">MDSNLDEIESRQASLRRAYETANAQASSIVRFTLQWKELEEHIESTKKLVQTRFEEIRNREKEIGVMEKHLEAQDLKFKSERDSKAKDLHRIQRLIEEKQRGLDAKEKRFSEVEELIRDKEVEYGLIQKRVEERQRKLTSVEEKLSEQIRVKETQLKYVQGLVEKQWKEYDLNDERIRAMDTKEKDFGLLKKSMEEWTTKLEVKERELQRWVEKLEGKQKDIGSKVDELNLIDKRVHECLKEVQLKEQQLYSLEKSLHAHSHGLQKKEKELELKQEQCDLDLSRKSMEIHAQNLKSKENSHHLKVEQLENIPPAANNGNRDGRGVQLLMNHHLRRNDLMLKEIEDILQGSPDPAKLVLDAMHGFYPSNSTVENKNKKFDLTVVRRSCNFLLRELKRVSPKVSPQVRGEASKLAAEWKAKMKTDNWLEVLGFLLLLAAYDLSSDYDMKELESFVGIVAQYYDTAELCPTLGIRGMAPDQGTPGQSTLKRNPSSISCSPDIKKEKADSPLVNTATNTDARNLQVFPNEDLSTGNQLIQNPVVSDSSGQSFVGLAGKVLAAGLIQDLIAKKQLLEAVVFSCNLRLTDMFPPVPLLKECVEGAIRNGSKVVDDQIFVLKAVIECIKDYNLESEFPSKDIELQLLKLERLKVDREAACVDIKLVKQQSQRKKRRKRDGSTYVSEFQPPQQLKKKHIKCYHCNEPGHVQSNCPLKC</sequence>
<keyword evidence="3 6" id="KW-0221">Differentiation</keyword>
<feature type="region of interest" description="Disordered" evidence="8">
    <location>
        <begin position="474"/>
        <end position="497"/>
    </location>
</feature>
<evidence type="ECO:0000313" key="11">
    <source>
        <dbReference type="Proteomes" id="UP001457282"/>
    </source>
</evidence>
<evidence type="ECO:0000256" key="1">
    <source>
        <dbReference type="ARBA" id="ARBA00008956"/>
    </source>
</evidence>
<dbReference type="GO" id="GO:0009908">
    <property type="term" value="P:flower development"/>
    <property type="evidence" value="ECO:0007669"/>
    <property type="project" value="UniProtKB-KW"/>
</dbReference>
<dbReference type="InterPro" id="IPR012474">
    <property type="entry name" value="Frigida"/>
</dbReference>
<keyword evidence="11" id="KW-1185">Reference proteome</keyword>